<dbReference type="Pfam" id="PF00126">
    <property type="entry name" value="HTH_1"/>
    <property type="match status" value="1"/>
</dbReference>
<name>A0ABM7WKW3_9ACTN</name>
<comment type="similarity">
    <text evidence="1">Belongs to the LysR transcriptional regulatory family.</text>
</comment>
<sequence length="276" mass="31269">MKASKRLFITQPALTKQIARLESDLGVRLFERSTRSVALTDQGDIFLPAAKAALGEIDAAVADMRHARETKERSLSVGFVYLFLSHPVERWLEDYCSSHPEVVVKVEERDVLGLIELLVGGSLDAAVLGVTDPSLLPDSLNRLAITTVTEQILVWEDHPLASRDYATIDDIIGEKFVYPYIKPTTIISPLQRDLKEKGANIEYVQAGFDSNTFQLVEEKRAITAIPNSHLPIEQRIISVPYRSDYENRVYLLWDKSNGKRIVENFVRYISKRIREI</sequence>
<evidence type="ECO:0000256" key="4">
    <source>
        <dbReference type="ARBA" id="ARBA00023163"/>
    </source>
</evidence>
<feature type="domain" description="HTH lysR-type" evidence="5">
    <location>
        <begin position="1"/>
        <end position="40"/>
    </location>
</feature>
<dbReference type="PROSITE" id="PS50931">
    <property type="entry name" value="HTH_LYSR"/>
    <property type="match status" value="1"/>
</dbReference>
<dbReference type="InterPro" id="IPR005119">
    <property type="entry name" value="LysR_subst-bd"/>
</dbReference>
<protein>
    <recommendedName>
        <fullName evidence="5">HTH lysR-type domain-containing protein</fullName>
    </recommendedName>
</protein>
<dbReference type="Gene3D" id="1.10.10.10">
    <property type="entry name" value="Winged helix-like DNA-binding domain superfamily/Winged helix DNA-binding domain"/>
    <property type="match status" value="1"/>
</dbReference>
<dbReference type="PANTHER" id="PTHR30346:SF28">
    <property type="entry name" value="HTH-TYPE TRANSCRIPTIONAL REGULATOR CYNR"/>
    <property type="match status" value="1"/>
</dbReference>
<dbReference type="SUPFAM" id="SSF53850">
    <property type="entry name" value="Periplasmic binding protein-like II"/>
    <property type="match status" value="1"/>
</dbReference>
<keyword evidence="2" id="KW-0805">Transcription regulation</keyword>
<dbReference type="PANTHER" id="PTHR30346">
    <property type="entry name" value="TRANSCRIPTIONAL DUAL REGULATOR HCAR-RELATED"/>
    <property type="match status" value="1"/>
</dbReference>
<proteinExistence type="inferred from homology"/>
<evidence type="ECO:0000313" key="7">
    <source>
        <dbReference type="Proteomes" id="UP001320544"/>
    </source>
</evidence>
<dbReference type="EMBL" id="AP025564">
    <property type="protein sequence ID" value="BDE97019.1"/>
    <property type="molecule type" value="Genomic_DNA"/>
</dbReference>
<evidence type="ECO:0000259" key="5">
    <source>
        <dbReference type="PROSITE" id="PS50931"/>
    </source>
</evidence>
<dbReference type="InterPro" id="IPR036390">
    <property type="entry name" value="WH_DNA-bd_sf"/>
</dbReference>
<dbReference type="PRINTS" id="PR00039">
    <property type="entry name" value="HTHLYSR"/>
</dbReference>
<keyword evidence="7" id="KW-1185">Reference proteome</keyword>
<dbReference type="Gene3D" id="3.40.190.10">
    <property type="entry name" value="Periplasmic binding protein-like II"/>
    <property type="match status" value="2"/>
</dbReference>
<evidence type="ECO:0000256" key="3">
    <source>
        <dbReference type="ARBA" id="ARBA00023125"/>
    </source>
</evidence>
<gene>
    <name evidence="6" type="ORF">CE91St30_23520</name>
</gene>
<dbReference type="InterPro" id="IPR036388">
    <property type="entry name" value="WH-like_DNA-bd_sf"/>
</dbReference>
<organism evidence="6 7">
    <name type="scientific">Raoultibacter timonensis</name>
    <dbReference type="NCBI Taxonomy" id="1907662"/>
    <lineage>
        <taxon>Bacteria</taxon>
        <taxon>Bacillati</taxon>
        <taxon>Actinomycetota</taxon>
        <taxon>Coriobacteriia</taxon>
        <taxon>Eggerthellales</taxon>
        <taxon>Eggerthellaceae</taxon>
        <taxon>Raoultibacter</taxon>
    </lineage>
</organism>
<dbReference type="Pfam" id="PF03466">
    <property type="entry name" value="LysR_substrate"/>
    <property type="match status" value="1"/>
</dbReference>
<keyword evidence="3" id="KW-0238">DNA-binding</keyword>
<evidence type="ECO:0000256" key="1">
    <source>
        <dbReference type="ARBA" id="ARBA00009437"/>
    </source>
</evidence>
<reference evidence="6 7" key="1">
    <citation type="submission" date="2022-01" db="EMBL/GenBank/DDBJ databases">
        <title>Novel bile acid biosynthetic pathways are enriched in the microbiome of centenarians.</title>
        <authorList>
            <person name="Sato Y."/>
            <person name="Atarashi K."/>
            <person name="Plichta R.D."/>
            <person name="Arai Y."/>
            <person name="Sasajima S."/>
            <person name="Kearney M.S."/>
            <person name="Suda W."/>
            <person name="Takeshita K."/>
            <person name="Sasaki T."/>
            <person name="Okamoto S."/>
            <person name="Skelly N.A."/>
            <person name="Okamura Y."/>
            <person name="Vlamakis H."/>
            <person name="Li Y."/>
            <person name="Tanoue T."/>
            <person name="Takei H."/>
            <person name="Nittono H."/>
            <person name="Narushima S."/>
            <person name="Irie J."/>
            <person name="Itoh H."/>
            <person name="Moriya K."/>
            <person name="Sugiura Y."/>
            <person name="Suematsu M."/>
            <person name="Moritoki N."/>
            <person name="Shibata S."/>
            <person name="Littman R.D."/>
            <person name="Fischbach A.M."/>
            <person name="Uwamino Y."/>
            <person name="Inoue T."/>
            <person name="Honda A."/>
            <person name="Hattori M."/>
            <person name="Murai T."/>
            <person name="Xavier J.R."/>
            <person name="Hirose N."/>
            <person name="Honda K."/>
        </authorList>
    </citation>
    <scope>NUCLEOTIDE SEQUENCE [LARGE SCALE GENOMIC DNA]</scope>
    <source>
        <strain evidence="6 7">CE91-St30</strain>
    </source>
</reference>
<keyword evidence="4" id="KW-0804">Transcription</keyword>
<dbReference type="Proteomes" id="UP001320544">
    <property type="component" value="Chromosome"/>
</dbReference>
<evidence type="ECO:0000256" key="2">
    <source>
        <dbReference type="ARBA" id="ARBA00023015"/>
    </source>
</evidence>
<accession>A0ABM7WKW3</accession>
<evidence type="ECO:0000313" key="6">
    <source>
        <dbReference type="EMBL" id="BDE97019.1"/>
    </source>
</evidence>
<dbReference type="SUPFAM" id="SSF46785">
    <property type="entry name" value="Winged helix' DNA-binding domain"/>
    <property type="match status" value="1"/>
</dbReference>
<dbReference type="InterPro" id="IPR000847">
    <property type="entry name" value="LysR_HTH_N"/>
</dbReference>
<dbReference type="CDD" id="cd05466">
    <property type="entry name" value="PBP2_LTTR_substrate"/>
    <property type="match status" value="1"/>
</dbReference>